<comment type="caution">
    <text evidence="1">The sequence shown here is derived from an EMBL/GenBank/DDBJ whole genome shotgun (WGS) entry which is preliminary data.</text>
</comment>
<dbReference type="EMBL" id="WFKK01000010">
    <property type="protein sequence ID" value="KAB7889755.1"/>
    <property type="molecule type" value="Genomic_DNA"/>
</dbReference>
<organism evidence="1 2">
    <name type="scientific">Poseidonibacter ostreae</name>
    <dbReference type="NCBI Taxonomy" id="2654171"/>
    <lineage>
        <taxon>Bacteria</taxon>
        <taxon>Pseudomonadati</taxon>
        <taxon>Campylobacterota</taxon>
        <taxon>Epsilonproteobacteria</taxon>
        <taxon>Campylobacterales</taxon>
        <taxon>Arcobacteraceae</taxon>
        <taxon>Poseidonibacter</taxon>
    </lineage>
</organism>
<sequence length="147" mass="16410">MEKKKFGMLNTNKKEVVTHAELQKTEVVKRGGRPKKSDKDKLTSVVSLNTNQYEKDILESEASSIGLNVVSLIRMSLSNALKQDFTPTSISSNNAHVEKNTGKVVKQYAVPVTDVIKEQLESRAGEYMISVSDLLKMSLRISGYYNI</sequence>
<name>A0A6L4WTT4_9BACT</name>
<dbReference type="Proteomes" id="UP000472839">
    <property type="component" value="Unassembled WGS sequence"/>
</dbReference>
<dbReference type="RefSeq" id="WP_152279659.1">
    <property type="nucleotide sequence ID" value="NZ_WFKK01000010.1"/>
</dbReference>
<dbReference type="AlphaFoldDB" id="A0A6L4WTT4"/>
<evidence type="ECO:0000313" key="1">
    <source>
        <dbReference type="EMBL" id="KAB7889755.1"/>
    </source>
</evidence>
<proteinExistence type="predicted"/>
<protein>
    <submittedName>
        <fullName evidence="1">Uncharacterized protein</fullName>
    </submittedName>
</protein>
<accession>A0A6L4WTT4</accession>
<gene>
    <name evidence="1" type="ORF">GBG19_05075</name>
</gene>
<reference evidence="1 2" key="1">
    <citation type="submission" date="2019-10" db="EMBL/GenBank/DDBJ databases">
        <title>Poseidonibacter ostreae sp. nov., isolated from the gut of the Ostrea denselamellosa.</title>
        <authorList>
            <person name="Choi A."/>
        </authorList>
    </citation>
    <scope>NUCLEOTIDE SEQUENCE [LARGE SCALE GENOMIC DNA]</scope>
    <source>
        <strain evidence="1 2">SJOD-M-33</strain>
    </source>
</reference>
<evidence type="ECO:0000313" key="2">
    <source>
        <dbReference type="Proteomes" id="UP000472839"/>
    </source>
</evidence>